<evidence type="ECO:0000256" key="6">
    <source>
        <dbReference type="PROSITE-ProRule" id="PRU01211"/>
    </source>
</evidence>
<dbReference type="InterPro" id="IPR024079">
    <property type="entry name" value="MetalloPept_cat_dom_sf"/>
</dbReference>
<keyword evidence="4 6" id="KW-0862">Zinc</keyword>
<comment type="cofactor">
    <cofactor evidence="6 7">
        <name>Zn(2+)</name>
        <dbReference type="ChEBI" id="CHEBI:29105"/>
    </cofactor>
    <text evidence="6 7">Binds 1 zinc ion per subunit.</text>
</comment>
<dbReference type="PRINTS" id="PR00480">
    <property type="entry name" value="ASTACIN"/>
</dbReference>
<dbReference type="Pfam" id="PF01400">
    <property type="entry name" value="Astacin"/>
    <property type="match status" value="1"/>
</dbReference>
<dbReference type="InterPro" id="IPR006026">
    <property type="entry name" value="Peptidase_Metallo"/>
</dbReference>
<feature type="domain" description="Peptidase M12A" evidence="9">
    <location>
        <begin position="79"/>
        <end position="287"/>
    </location>
</feature>
<organism evidence="10 11">
    <name type="scientific">Vespula squamosa</name>
    <name type="common">Southern yellow jacket</name>
    <name type="synonym">Wasp</name>
    <dbReference type="NCBI Taxonomy" id="30214"/>
    <lineage>
        <taxon>Eukaryota</taxon>
        <taxon>Metazoa</taxon>
        <taxon>Ecdysozoa</taxon>
        <taxon>Arthropoda</taxon>
        <taxon>Hexapoda</taxon>
        <taxon>Insecta</taxon>
        <taxon>Pterygota</taxon>
        <taxon>Neoptera</taxon>
        <taxon>Endopterygota</taxon>
        <taxon>Hymenoptera</taxon>
        <taxon>Apocrita</taxon>
        <taxon>Aculeata</taxon>
        <taxon>Vespoidea</taxon>
        <taxon>Vespidae</taxon>
        <taxon>Vespinae</taxon>
        <taxon>Vespula</taxon>
    </lineage>
</organism>
<dbReference type="PANTHER" id="PTHR10127">
    <property type="entry name" value="DISCOIDIN, CUB, EGF, LAMININ , AND ZINC METALLOPROTEASE DOMAIN CONTAINING"/>
    <property type="match status" value="1"/>
</dbReference>
<dbReference type="InterPro" id="IPR001506">
    <property type="entry name" value="Peptidase_M12A"/>
</dbReference>
<evidence type="ECO:0000313" key="10">
    <source>
        <dbReference type="EMBL" id="KAL2735832.1"/>
    </source>
</evidence>
<evidence type="ECO:0000259" key="9">
    <source>
        <dbReference type="PROSITE" id="PS51864"/>
    </source>
</evidence>
<feature type="active site" evidence="6">
    <location>
        <position position="185"/>
    </location>
</feature>
<evidence type="ECO:0000256" key="4">
    <source>
        <dbReference type="ARBA" id="ARBA00022833"/>
    </source>
</evidence>
<keyword evidence="8" id="KW-0472">Membrane</keyword>
<dbReference type="CDD" id="cd04280">
    <property type="entry name" value="ZnMc_astacin_like"/>
    <property type="match status" value="1"/>
</dbReference>
<keyword evidence="8" id="KW-1133">Transmembrane helix</keyword>
<feature type="binding site" evidence="6">
    <location>
        <position position="188"/>
    </location>
    <ligand>
        <name>Zn(2+)</name>
        <dbReference type="ChEBI" id="CHEBI:29105"/>
        <note>catalytic</note>
    </ligand>
</feature>
<dbReference type="EC" id="3.4.24.-" evidence="7"/>
<dbReference type="SMART" id="SM00235">
    <property type="entry name" value="ZnMc"/>
    <property type="match status" value="1"/>
</dbReference>
<name>A0ABD2BSS2_VESSQ</name>
<evidence type="ECO:0000313" key="11">
    <source>
        <dbReference type="Proteomes" id="UP001607302"/>
    </source>
</evidence>
<dbReference type="PANTHER" id="PTHR10127:SF780">
    <property type="entry name" value="METALLOENDOPEPTIDASE"/>
    <property type="match status" value="1"/>
</dbReference>
<evidence type="ECO:0000256" key="5">
    <source>
        <dbReference type="ARBA" id="ARBA00023049"/>
    </source>
</evidence>
<protein>
    <recommendedName>
        <fullName evidence="7">Metalloendopeptidase</fullName>
        <ecNumber evidence="7">3.4.24.-</ecNumber>
    </recommendedName>
</protein>
<keyword evidence="8" id="KW-0812">Transmembrane</keyword>
<keyword evidence="6" id="KW-1015">Disulfide bond</keyword>
<evidence type="ECO:0000256" key="7">
    <source>
        <dbReference type="RuleBase" id="RU361183"/>
    </source>
</evidence>
<keyword evidence="5 6" id="KW-0482">Metalloprotease</keyword>
<dbReference type="GO" id="GO:0004222">
    <property type="term" value="F:metalloendopeptidase activity"/>
    <property type="evidence" value="ECO:0007669"/>
    <property type="project" value="UniProtKB-UniRule"/>
</dbReference>
<evidence type="ECO:0000256" key="1">
    <source>
        <dbReference type="ARBA" id="ARBA00022670"/>
    </source>
</evidence>
<proteinExistence type="predicted"/>
<dbReference type="EMBL" id="JAUDFV010000056">
    <property type="protein sequence ID" value="KAL2735832.1"/>
    <property type="molecule type" value="Genomic_DNA"/>
</dbReference>
<dbReference type="InterPro" id="IPR034035">
    <property type="entry name" value="Astacin-like_dom"/>
</dbReference>
<comment type="caution">
    <text evidence="6">Lacks conserved residue(s) required for the propagation of feature annotation.</text>
</comment>
<evidence type="ECO:0000256" key="8">
    <source>
        <dbReference type="SAM" id="Phobius"/>
    </source>
</evidence>
<dbReference type="PROSITE" id="PS51864">
    <property type="entry name" value="ASTACIN"/>
    <property type="match status" value="1"/>
</dbReference>
<gene>
    <name evidence="10" type="ORF">V1478_002516</name>
</gene>
<feature type="transmembrane region" description="Helical" evidence="8">
    <location>
        <begin position="6"/>
        <end position="28"/>
    </location>
</feature>
<dbReference type="Gene3D" id="3.40.390.10">
    <property type="entry name" value="Collagenase (Catalytic Domain)"/>
    <property type="match status" value="1"/>
</dbReference>
<dbReference type="GO" id="GO:0008270">
    <property type="term" value="F:zinc ion binding"/>
    <property type="evidence" value="ECO:0007669"/>
    <property type="project" value="UniProtKB-UniRule"/>
</dbReference>
<comment type="caution">
    <text evidence="10">The sequence shown here is derived from an EMBL/GenBank/DDBJ whole genome shotgun (WGS) entry which is preliminary data.</text>
</comment>
<accession>A0ABD2BSS2</accession>
<keyword evidence="1 6" id="KW-0645">Protease</keyword>
<keyword evidence="2 6" id="KW-0479">Metal-binding</keyword>
<evidence type="ECO:0000256" key="3">
    <source>
        <dbReference type="ARBA" id="ARBA00022801"/>
    </source>
</evidence>
<feature type="binding site" evidence="6">
    <location>
        <position position="184"/>
    </location>
    <ligand>
        <name>Zn(2+)</name>
        <dbReference type="ChEBI" id="CHEBI:29105"/>
        <note>catalytic</note>
    </ligand>
</feature>
<dbReference type="Proteomes" id="UP001607302">
    <property type="component" value="Unassembled WGS sequence"/>
</dbReference>
<feature type="disulfide bond" evidence="6">
    <location>
        <begin position="153"/>
        <end position="175"/>
    </location>
</feature>
<keyword evidence="11" id="KW-1185">Reference proteome</keyword>
<dbReference type="AlphaFoldDB" id="A0ABD2BSS2"/>
<dbReference type="SUPFAM" id="SSF55486">
    <property type="entry name" value="Metalloproteases ('zincins'), catalytic domain"/>
    <property type="match status" value="1"/>
</dbReference>
<keyword evidence="3 6" id="KW-0378">Hydrolase</keyword>
<evidence type="ECO:0000256" key="2">
    <source>
        <dbReference type="ARBA" id="ARBA00022723"/>
    </source>
</evidence>
<dbReference type="GO" id="GO:0006508">
    <property type="term" value="P:proteolysis"/>
    <property type="evidence" value="ECO:0007669"/>
    <property type="project" value="UniProtKB-KW"/>
</dbReference>
<reference evidence="10 11" key="1">
    <citation type="journal article" date="2024" name="Ann. Entomol. Soc. Am.">
        <title>Genomic analyses of the southern and eastern yellowjacket wasps (Hymenoptera: Vespidae) reveal evolutionary signatures of social life.</title>
        <authorList>
            <person name="Catto M.A."/>
            <person name="Caine P.B."/>
            <person name="Orr S.E."/>
            <person name="Hunt B.G."/>
            <person name="Goodisman M.A.D."/>
        </authorList>
    </citation>
    <scope>NUCLEOTIDE SEQUENCE [LARGE SCALE GENOMIC DNA]</scope>
    <source>
        <strain evidence="10">233</strain>
        <tissue evidence="10">Head and thorax</tissue>
    </source>
</reference>
<feature type="binding site" evidence="6">
    <location>
        <position position="194"/>
    </location>
    <ligand>
        <name>Zn(2+)</name>
        <dbReference type="ChEBI" id="CHEBI:29105"/>
        <note>catalytic</note>
    </ligand>
</feature>
<sequence length="346" mass="40214">MWNFFSSFIFLPVIFSIICLSNNVKLLSSHDRRNMIRRSLKSNTTQTSISYKLNTWSKYNNPEEGMHHEGDIQIVNTRKTITSFKELLWPNGIVYYTIDEAIENSPQQFSVLQKAMMILMEKTCIQFQRIYPDENGQYSVESWVNIVGNKSGCYSDLGRNLFGGPSVLNLNLNLCFGIVGHALHEMLHTLGAYHEHMRPDRDQHIYILWENIREGTKFNFELLDANTVTDYGLPYDYDSIMHYSMTAFSKSKYLATIIPKINGMEIGQRDRLSYYDVKKLLITYECSAIYYHKNERLYKDKYNRIELESSNQMNNITGVHEIINNTTNSITEVGLIIHPASTTTRK</sequence>